<reference evidence="3 4" key="1">
    <citation type="journal article" date="2011" name="J. Bacteriol.">
        <title>Complete genome sequence of the thermoacidophilic crenarchaeon Thermoproteus uzoniensis 768-20.</title>
        <authorList>
            <person name="Mardanov A.V."/>
            <person name="Gumerov V.M."/>
            <person name="Beletsky A.V."/>
            <person name="Prokofeva M.I."/>
            <person name="Bonch-Osmolovskaya E.A."/>
            <person name="Ravin N.V."/>
            <person name="Skryabin K.G."/>
        </authorList>
    </citation>
    <scope>NUCLEOTIDE SEQUENCE [LARGE SCALE GENOMIC DNA]</scope>
    <source>
        <strain evidence="3 4">768-20</strain>
    </source>
</reference>
<dbReference type="NCBIfam" id="TIGR01428">
    <property type="entry name" value="HAD_type_II"/>
    <property type="match status" value="1"/>
</dbReference>
<dbReference type="Gene3D" id="1.10.150.240">
    <property type="entry name" value="Putative phosphatase, domain 2"/>
    <property type="match status" value="1"/>
</dbReference>
<dbReference type="InterPro" id="IPR036412">
    <property type="entry name" value="HAD-like_sf"/>
</dbReference>
<dbReference type="SUPFAM" id="SSF56784">
    <property type="entry name" value="HAD-like"/>
    <property type="match status" value="1"/>
</dbReference>
<dbReference type="SFLD" id="SFLDG01129">
    <property type="entry name" value="C1.5:_HAD__Beta-PGM__Phosphata"/>
    <property type="match status" value="1"/>
</dbReference>
<dbReference type="OrthoDB" id="316978at2157"/>
<reference key="2">
    <citation type="submission" date="2011-03" db="EMBL/GenBank/DDBJ databases">
        <title>Complete genome sequence of the thermoacidophilic crenarchaeon Thermoproteus uzoniensis 768-20.</title>
        <authorList>
            <person name="Mardanov A.V."/>
            <person name="Gumerov V.M."/>
            <person name="Beletsky A.V."/>
            <person name="Prokofeva M.I."/>
            <person name="Bonch-Osmolovskaya E.A."/>
            <person name="Ravin N.V."/>
            <person name="Skryabin K.G."/>
        </authorList>
    </citation>
    <scope>NUCLEOTIDE SEQUENCE</scope>
    <source>
        <strain>768-20</strain>
    </source>
</reference>
<dbReference type="Pfam" id="PF00702">
    <property type="entry name" value="Hydrolase"/>
    <property type="match status" value="1"/>
</dbReference>
<evidence type="ECO:0000313" key="3">
    <source>
        <dbReference type="EMBL" id="AEA13618.1"/>
    </source>
</evidence>
<name>F2L5S2_THEU7</name>
<dbReference type="NCBIfam" id="TIGR01493">
    <property type="entry name" value="HAD-SF-IA-v2"/>
    <property type="match status" value="1"/>
</dbReference>
<dbReference type="InterPro" id="IPR023214">
    <property type="entry name" value="HAD_sf"/>
</dbReference>
<keyword evidence="4" id="KW-1185">Reference proteome</keyword>
<protein>
    <submittedName>
        <fullName evidence="3">Haloacetate dehalogenase</fullName>
    </submittedName>
</protein>
<dbReference type="Proteomes" id="UP000008138">
    <property type="component" value="Chromosome"/>
</dbReference>
<dbReference type="RefSeq" id="WP_013680953.1">
    <property type="nucleotide sequence ID" value="NC_015315.1"/>
</dbReference>
<dbReference type="CDD" id="cd02588">
    <property type="entry name" value="HAD_L2-DEX"/>
    <property type="match status" value="1"/>
</dbReference>
<organism evidence="3 4">
    <name type="scientific">Thermoproteus uzoniensis (strain 768-20)</name>
    <dbReference type="NCBI Taxonomy" id="999630"/>
    <lineage>
        <taxon>Archaea</taxon>
        <taxon>Thermoproteota</taxon>
        <taxon>Thermoprotei</taxon>
        <taxon>Thermoproteales</taxon>
        <taxon>Thermoproteaceae</taxon>
        <taxon>Thermoproteus</taxon>
    </lineage>
</organism>
<gene>
    <name evidence="3" type="ordered locus">TUZN_2161</name>
</gene>
<evidence type="ECO:0000256" key="1">
    <source>
        <dbReference type="ARBA" id="ARBA00008106"/>
    </source>
</evidence>
<dbReference type="STRING" id="999630.TUZN_2161"/>
<dbReference type="InterPro" id="IPR006328">
    <property type="entry name" value="2-HAD"/>
</dbReference>
<dbReference type="SFLD" id="SFLDS00003">
    <property type="entry name" value="Haloacid_Dehalogenase"/>
    <property type="match status" value="1"/>
</dbReference>
<dbReference type="InterPro" id="IPR023198">
    <property type="entry name" value="PGP-like_dom2"/>
</dbReference>
<dbReference type="GO" id="GO:0019120">
    <property type="term" value="F:hydrolase activity, acting on acid halide bonds, in C-halide compounds"/>
    <property type="evidence" value="ECO:0007669"/>
    <property type="project" value="InterPro"/>
</dbReference>
<dbReference type="KEGG" id="tuz:TUZN_2161"/>
<comment type="similarity">
    <text evidence="1">Belongs to the HAD-like hydrolase superfamily. S-2-haloalkanoic acid dehalogenase family.</text>
</comment>
<evidence type="ECO:0000256" key="2">
    <source>
        <dbReference type="ARBA" id="ARBA00022801"/>
    </source>
</evidence>
<sequence length="224" mass="24645">MGAVGRQVPAVGVLAFDIYGTLYDLASLAEAARGLVPDPVGFVELWRAKQLEYALLLSVMGRYESFRSVTERALRYTIRRLGLGLKEREMETLMEAWLRLKPYPDAARSLPRLARRHKLVALTNGDRDMVDALLRDTGLRAHFAEILSAEEVGVYKPSPKIYGLASRLGDAALVSSNPWDVAGALNAGLKAIYLNRRGLPTEELGPEPTLVVKDLDELADALEA</sequence>
<dbReference type="PRINTS" id="PR00413">
    <property type="entry name" value="HADHALOGNASE"/>
</dbReference>
<dbReference type="InterPro" id="IPR051540">
    <property type="entry name" value="S-2-haloacid_dehalogenase"/>
</dbReference>
<dbReference type="PANTHER" id="PTHR43316:SF3">
    <property type="entry name" value="HALOACID DEHALOGENASE, TYPE II (AFU_ORTHOLOGUE AFUA_2G07750)-RELATED"/>
    <property type="match status" value="1"/>
</dbReference>
<keyword evidence="2" id="KW-0378">Hydrolase</keyword>
<dbReference type="AlphaFoldDB" id="F2L5S2"/>
<dbReference type="HOGENOM" id="CLU_045011_3_1_2"/>
<proteinExistence type="inferred from homology"/>
<dbReference type="Gene3D" id="3.40.50.1000">
    <property type="entry name" value="HAD superfamily/HAD-like"/>
    <property type="match status" value="1"/>
</dbReference>
<dbReference type="InterPro" id="IPR006439">
    <property type="entry name" value="HAD-SF_hydro_IA"/>
</dbReference>
<accession>F2L5S2</accession>
<dbReference type="PANTHER" id="PTHR43316">
    <property type="entry name" value="HYDROLASE, HALOACID DELAHOGENASE-RELATED"/>
    <property type="match status" value="1"/>
</dbReference>
<dbReference type="EMBL" id="CP002590">
    <property type="protein sequence ID" value="AEA13618.1"/>
    <property type="molecule type" value="Genomic_DNA"/>
</dbReference>
<dbReference type="eggNOG" id="arCOG02291">
    <property type="taxonomic scope" value="Archaea"/>
</dbReference>
<evidence type="ECO:0000313" key="4">
    <source>
        <dbReference type="Proteomes" id="UP000008138"/>
    </source>
</evidence>
<dbReference type="GeneID" id="10361671"/>